<sequence length="194" mass="21829">DGYLVNGVIFAYNYFTLVGPENDPAGVEGKHPIDAFRSIFRAGEEGLAVFVSRGDNSGTHVRELMLWSLAGLNPEGRGWYLETGSGMASTLRVADERLAYTLTDIGTWLKLKNRLPQLRILLGEDKLLINIYSVYLVNPSKVEGVNEEMARRFIDFIKSEEGQGVISSFEPMFMPALSKDIRWLEETWSWLAGY</sequence>
<reference evidence="2" key="1">
    <citation type="journal article" date="2020" name="ISME J.">
        <title>Gammaproteobacteria mediating utilization of methyl-, sulfur- and petroleum organic compounds in deep ocean hydrothermal plumes.</title>
        <authorList>
            <person name="Zhou Z."/>
            <person name="Liu Y."/>
            <person name="Pan J."/>
            <person name="Cron B.R."/>
            <person name="Toner B.M."/>
            <person name="Anantharaman K."/>
            <person name="Breier J.A."/>
            <person name="Dick G.J."/>
            <person name="Li M."/>
        </authorList>
    </citation>
    <scope>NUCLEOTIDE SEQUENCE</scope>
    <source>
        <strain evidence="2">SZUA-1515</strain>
    </source>
</reference>
<proteinExistence type="predicted"/>
<evidence type="ECO:0000313" key="3">
    <source>
        <dbReference type="Proteomes" id="UP000608579"/>
    </source>
</evidence>
<dbReference type="PANTHER" id="PTHR37945">
    <property type="entry name" value="EXTRACELLULAR TUNGSTATE BINDING PROTEIN"/>
    <property type="match status" value="1"/>
</dbReference>
<dbReference type="SUPFAM" id="SSF53850">
    <property type="entry name" value="Periplasmic binding protein-like II"/>
    <property type="match status" value="1"/>
</dbReference>
<feature type="non-terminal residue" evidence="2">
    <location>
        <position position="1"/>
    </location>
</feature>
<dbReference type="Pfam" id="PF12849">
    <property type="entry name" value="PBP_like_2"/>
    <property type="match status" value="1"/>
</dbReference>
<dbReference type="PANTHER" id="PTHR37945:SF1">
    <property type="entry name" value="EXTRACELLULAR TUNGSTATE BINDING PROTEIN"/>
    <property type="match status" value="1"/>
</dbReference>
<organism evidence="2 3">
    <name type="scientific">Caldiarchaeum subterraneum</name>
    <dbReference type="NCBI Taxonomy" id="311458"/>
    <lineage>
        <taxon>Archaea</taxon>
        <taxon>Nitrososphaerota</taxon>
        <taxon>Candidatus Caldarchaeales</taxon>
        <taxon>Candidatus Caldarchaeaceae</taxon>
        <taxon>Candidatus Caldarchaeum</taxon>
    </lineage>
</organism>
<feature type="domain" description="PBP" evidence="1">
    <location>
        <begin position="5"/>
        <end position="161"/>
    </location>
</feature>
<dbReference type="Gene3D" id="3.40.190.10">
    <property type="entry name" value="Periplasmic binding protein-like II"/>
    <property type="match status" value="1"/>
</dbReference>
<evidence type="ECO:0000313" key="2">
    <source>
        <dbReference type="EMBL" id="HIQ30108.1"/>
    </source>
</evidence>
<accession>A0A833A4X0</accession>
<gene>
    <name evidence="2" type="ORF">EYH45_06055</name>
</gene>
<dbReference type="Proteomes" id="UP000608579">
    <property type="component" value="Unassembled WGS sequence"/>
</dbReference>
<comment type="caution">
    <text evidence="2">The sequence shown here is derived from an EMBL/GenBank/DDBJ whole genome shotgun (WGS) entry which is preliminary data.</text>
</comment>
<name>A0A833A4X0_CALS0</name>
<evidence type="ECO:0000259" key="1">
    <source>
        <dbReference type="Pfam" id="PF12849"/>
    </source>
</evidence>
<dbReference type="AlphaFoldDB" id="A0A833A4X0"/>
<dbReference type="InterPro" id="IPR024370">
    <property type="entry name" value="PBP_domain"/>
</dbReference>
<dbReference type="InterPro" id="IPR052738">
    <property type="entry name" value="ABC-Tungstate_binding"/>
</dbReference>
<dbReference type="EMBL" id="DQVM01000113">
    <property type="protein sequence ID" value="HIQ30108.1"/>
    <property type="molecule type" value="Genomic_DNA"/>
</dbReference>
<protein>
    <submittedName>
        <fullName evidence="2">Tungsten ABC transporter permease</fullName>
    </submittedName>
</protein>